<dbReference type="InterPro" id="IPR010131">
    <property type="entry name" value="MdtP/NodT-like"/>
</dbReference>
<dbReference type="PANTHER" id="PTHR30203">
    <property type="entry name" value="OUTER MEMBRANE CATION EFFLUX PROTEIN"/>
    <property type="match status" value="1"/>
</dbReference>
<dbReference type="InterPro" id="IPR003423">
    <property type="entry name" value="OMP_efflux"/>
</dbReference>
<dbReference type="Gene3D" id="1.20.1600.10">
    <property type="entry name" value="Outer membrane efflux proteins (OEP)"/>
    <property type="match status" value="1"/>
</dbReference>
<evidence type="ECO:0000256" key="1">
    <source>
        <dbReference type="ARBA" id="ARBA00007613"/>
    </source>
</evidence>
<feature type="chain" id="PRO_5041948538" evidence="2">
    <location>
        <begin position="21"/>
        <end position="415"/>
    </location>
</feature>
<dbReference type="Proteomes" id="UP001241110">
    <property type="component" value="Unassembled WGS sequence"/>
</dbReference>
<feature type="signal peptide" evidence="2">
    <location>
        <begin position="1"/>
        <end position="20"/>
    </location>
</feature>
<gene>
    <name evidence="3" type="ORF">QNI16_03525</name>
</gene>
<dbReference type="PANTHER" id="PTHR30203:SF24">
    <property type="entry name" value="BLR4935 PROTEIN"/>
    <property type="match status" value="1"/>
</dbReference>
<evidence type="ECO:0000256" key="2">
    <source>
        <dbReference type="SAM" id="SignalP"/>
    </source>
</evidence>
<reference evidence="3" key="1">
    <citation type="submission" date="2023-05" db="EMBL/GenBank/DDBJ databases">
        <authorList>
            <person name="Zhang X."/>
        </authorList>
    </citation>
    <scope>NUCLEOTIDE SEQUENCE</scope>
    <source>
        <strain evidence="3">YF14B1</strain>
    </source>
</reference>
<dbReference type="RefSeq" id="WP_313975824.1">
    <property type="nucleotide sequence ID" value="NZ_JASJOS010000002.1"/>
</dbReference>
<dbReference type="GO" id="GO:0015562">
    <property type="term" value="F:efflux transmembrane transporter activity"/>
    <property type="evidence" value="ECO:0007669"/>
    <property type="project" value="InterPro"/>
</dbReference>
<comment type="caution">
    <text evidence="3">The sequence shown here is derived from an EMBL/GenBank/DDBJ whole genome shotgun (WGS) entry which is preliminary data.</text>
</comment>
<sequence>MKPLFSYVIACLFLCSRVWGQSVLSMAEAVQQARSNNPTLKVAGYNLGIAQSDQITATLRPNLTLNNQSLFLLRQSLYPEGTSIWNRHNQQIWWQLTKTIQWPGQRQNKIELSTQNYTYSQKVLADQERNISLDVAQKWLDVWLLRVNTELINQAKTNADSLVRINTNRLKNQVITLNDLTRTELLAEQYALQLSTSQQEYVNELSQLKFMLGTTDSLDIAFSVPIESIPITLSFDSLLNQTLSRRTDMAVAQAGINASEVNIRLQKSLAIPQPQIGVIWNPQNSVPYLGFFGTIDLPFFNRNQGEIQKSKIVREQAIQNQKAVALQIQTELRAAYDNYQVQRKNVDRFQTILNQSDKVLNTVRYAYLRGGTSIIDFLEAQRSWVDTRQLYYNTVLSYRQSYLQLLSVSGLISQL</sequence>
<dbReference type="Pfam" id="PF02321">
    <property type="entry name" value="OEP"/>
    <property type="match status" value="1"/>
</dbReference>
<evidence type="ECO:0000313" key="4">
    <source>
        <dbReference type="Proteomes" id="UP001241110"/>
    </source>
</evidence>
<dbReference type="SUPFAM" id="SSF56954">
    <property type="entry name" value="Outer membrane efflux proteins (OEP)"/>
    <property type="match status" value="1"/>
</dbReference>
<evidence type="ECO:0000313" key="3">
    <source>
        <dbReference type="EMBL" id="MDJ1479539.1"/>
    </source>
</evidence>
<proteinExistence type="inferred from homology"/>
<organism evidence="3 4">
    <name type="scientific">Xanthocytophaga flava</name>
    <dbReference type="NCBI Taxonomy" id="3048013"/>
    <lineage>
        <taxon>Bacteria</taxon>
        <taxon>Pseudomonadati</taxon>
        <taxon>Bacteroidota</taxon>
        <taxon>Cytophagia</taxon>
        <taxon>Cytophagales</taxon>
        <taxon>Rhodocytophagaceae</taxon>
        <taxon>Xanthocytophaga</taxon>
    </lineage>
</organism>
<name>A0AAE3U7C9_9BACT</name>
<accession>A0AAE3U7C9</accession>
<keyword evidence="2" id="KW-0732">Signal</keyword>
<protein>
    <submittedName>
        <fullName evidence="3">TolC family protein</fullName>
    </submittedName>
</protein>
<dbReference type="AlphaFoldDB" id="A0AAE3U7C9"/>
<dbReference type="EMBL" id="JASJOS010000002">
    <property type="protein sequence ID" value="MDJ1479539.1"/>
    <property type="molecule type" value="Genomic_DNA"/>
</dbReference>
<comment type="similarity">
    <text evidence="1">Belongs to the outer membrane factor (OMF) (TC 1.B.17) family.</text>
</comment>